<gene>
    <name evidence="2" type="ORF">E6A44_000645</name>
</gene>
<evidence type="ECO:0000313" key="3">
    <source>
        <dbReference type="Proteomes" id="UP001517247"/>
    </source>
</evidence>
<dbReference type="EMBL" id="SSHJ02000001">
    <property type="protein sequence ID" value="MFN0254060.1"/>
    <property type="molecule type" value="Genomic_DNA"/>
</dbReference>
<proteinExistence type="predicted"/>
<dbReference type="RefSeq" id="WP_138721246.1">
    <property type="nucleotide sequence ID" value="NZ_SSHJ02000001.1"/>
</dbReference>
<feature type="signal peptide" evidence="1">
    <location>
        <begin position="1"/>
        <end position="28"/>
    </location>
</feature>
<accession>A0ABW9J222</accession>
<organism evidence="2 3">
    <name type="scientific">Pedobacter ureilyticus</name>
    <dbReference type="NCBI Taxonomy" id="1393051"/>
    <lineage>
        <taxon>Bacteria</taxon>
        <taxon>Pseudomonadati</taxon>
        <taxon>Bacteroidota</taxon>
        <taxon>Sphingobacteriia</taxon>
        <taxon>Sphingobacteriales</taxon>
        <taxon>Sphingobacteriaceae</taxon>
        <taxon>Pedobacter</taxon>
    </lineage>
</organism>
<dbReference type="Proteomes" id="UP001517247">
    <property type="component" value="Unassembled WGS sequence"/>
</dbReference>
<protein>
    <submittedName>
        <fullName evidence="2">Uncharacterized protein</fullName>
    </submittedName>
</protein>
<feature type="chain" id="PRO_5047504139" evidence="1">
    <location>
        <begin position="29"/>
        <end position="151"/>
    </location>
</feature>
<keyword evidence="3" id="KW-1185">Reference proteome</keyword>
<keyword evidence="1" id="KW-0732">Signal</keyword>
<comment type="caution">
    <text evidence="2">The sequence shown here is derived from an EMBL/GenBank/DDBJ whole genome shotgun (WGS) entry which is preliminary data.</text>
</comment>
<evidence type="ECO:0000256" key="1">
    <source>
        <dbReference type="SAM" id="SignalP"/>
    </source>
</evidence>
<reference evidence="2 3" key="1">
    <citation type="submission" date="2024-12" db="EMBL/GenBank/DDBJ databases">
        <authorList>
            <person name="Hu S."/>
        </authorList>
    </citation>
    <scope>NUCLEOTIDE SEQUENCE [LARGE SCALE GENOMIC DNA]</scope>
    <source>
        <strain evidence="2 3">THG-T11</strain>
    </source>
</reference>
<sequence length="151" mass="17497">MNSTIKKIIRTCAFISLLMLANIQFAAAQEIKQYFYQGTVANRAVRFYLKQLPNNCGGSDTYQAMYQYGKGKNWIELMNETDDKGVFCFTEVRFTGVLILKKSAKGMQGIWISPDTKRQLKVNLTLQKLTQKEIEELEERLEVTHYENFDC</sequence>
<name>A0ABW9J222_9SPHI</name>
<evidence type="ECO:0000313" key="2">
    <source>
        <dbReference type="EMBL" id="MFN0254060.1"/>
    </source>
</evidence>